<gene>
    <name evidence="1" type="ORF">I7278_00795</name>
</gene>
<reference evidence="1" key="2">
    <citation type="submission" date="2019-12" db="EMBL/GenBank/DDBJ databases">
        <authorList>
            <consortium name="NCBI Pathogen Detection Project"/>
        </authorList>
    </citation>
    <scope>NUCLEOTIDE SEQUENCE</scope>
    <source>
        <strain evidence="1">1930</strain>
    </source>
</reference>
<reference evidence="1" key="1">
    <citation type="journal article" date="2018" name="Genome Biol.">
        <title>SKESA: strategic k-mer extension for scrupulous assemblies.</title>
        <authorList>
            <person name="Souvorov A."/>
            <person name="Agarwala R."/>
            <person name="Lipman D.J."/>
        </authorList>
    </citation>
    <scope>NUCLEOTIDE SEQUENCE</scope>
    <source>
        <strain evidence="1">1930</strain>
    </source>
</reference>
<sequence length="292" mass="31655">MDKQKLDAEFSAQFNRVGSAMANLGGHSRFLLMNRQRKAKIDNLVKQVLALKALSELYDQNRLTVEAVAQALTPENVDEQLADNVKQKQSTAATKQVGQEPGFALETLTYPFAVDDIGSPLMAEGQEMELVFNPHEQRVNLKTSDESVIAIEDGKFIVKGAGDATLSATFVKSGNVPGLKSDMAITLTLQEKELPDDIEEAPEGSKARGFLRPTPDFDIELKLGKSAFIGTVVELPIAFANPESEEFEFESSDTDVFEVDAQTGAILPKAAGDAVLKLHIGDDSDDVVVSIK</sequence>
<accession>A0A8H9JW32</accession>
<dbReference type="RefSeq" id="WP_025818809.1">
    <property type="nucleotide sequence ID" value="NZ_JAVKPG010000002.1"/>
</dbReference>
<evidence type="ECO:0000313" key="1">
    <source>
        <dbReference type="EMBL" id="HAS6675340.1"/>
    </source>
</evidence>
<proteinExistence type="predicted"/>
<dbReference type="EMBL" id="DACQKT010000001">
    <property type="protein sequence ID" value="HAS6675340.1"/>
    <property type="molecule type" value="Genomic_DNA"/>
</dbReference>
<dbReference type="Proteomes" id="UP000856022">
    <property type="component" value="Unassembled WGS sequence"/>
</dbReference>
<name>A0A8H9JW32_VIBPH</name>
<protein>
    <submittedName>
        <fullName evidence="1">Uncharacterized protein</fullName>
    </submittedName>
</protein>
<comment type="caution">
    <text evidence="1">The sequence shown here is derived from an EMBL/GenBank/DDBJ whole genome shotgun (WGS) entry which is preliminary data.</text>
</comment>
<organism evidence="1">
    <name type="scientific">Vibrio parahaemolyticus</name>
    <dbReference type="NCBI Taxonomy" id="670"/>
    <lineage>
        <taxon>Bacteria</taxon>
        <taxon>Pseudomonadati</taxon>
        <taxon>Pseudomonadota</taxon>
        <taxon>Gammaproteobacteria</taxon>
        <taxon>Vibrionales</taxon>
        <taxon>Vibrionaceae</taxon>
        <taxon>Vibrio</taxon>
    </lineage>
</organism>
<dbReference type="AlphaFoldDB" id="A0A8H9JW32"/>